<dbReference type="PANTHER" id="PTHR17695:SF11">
    <property type="entry name" value="SMALL SUBUNIT PROCESSOME COMPONENT 20 HOMOLOG"/>
    <property type="match status" value="1"/>
</dbReference>
<reference evidence="2" key="1">
    <citation type="submission" date="2020-06" db="EMBL/GenBank/DDBJ databases">
        <title>Draft genome of Bugula neritina, a colonial animal packing powerful symbionts and potential medicines.</title>
        <authorList>
            <person name="Rayko M."/>
        </authorList>
    </citation>
    <scope>NUCLEOTIDE SEQUENCE [LARGE SCALE GENOMIC DNA]</scope>
    <source>
        <strain evidence="2">Kwan_BN1</strain>
    </source>
</reference>
<dbReference type="AlphaFoldDB" id="A0A7J7K668"/>
<dbReference type="Proteomes" id="UP000593567">
    <property type="component" value="Unassembled WGS sequence"/>
</dbReference>
<dbReference type="Pfam" id="PF07539">
    <property type="entry name" value="UTP20_N"/>
    <property type="match status" value="1"/>
</dbReference>
<accession>A0A7J7K668</accession>
<dbReference type="GO" id="GO:0030686">
    <property type="term" value="C:90S preribosome"/>
    <property type="evidence" value="ECO:0007669"/>
    <property type="project" value="TreeGrafter"/>
</dbReference>
<evidence type="ECO:0000313" key="2">
    <source>
        <dbReference type="EMBL" id="KAF6033066.1"/>
    </source>
</evidence>
<sequence>MRKPQDVKKVHRFQSFSDRIQTVNVDVSRKIEKRSEVPEDEESFFEEGLLKWRDLNQTAHFTKFFSAVQGKTQTLAQLLYHEEEIVSLLLEHLSVNDSMALDALLDLVVQIARDLQTNFYPHFRRFFTVIASILNKFMKDWEVLEQAFTCLSYLFKFMWRKMVQDIDQVLILYHPLLSETNQNRDYVRRFAAESLSYIMRKTKDKKKLFAVLFAHLKKNPEMVLGIGGLIFEMVKGPKSFFHSCAEEVLTYLVNSLSQHTVSSLEFAALQETFNQLAEHVAQANTAALWSVLQNCVKTALVEATGASGLECITTIIFSMIDYKQGCLLPAPVALGARILYYHYYFMWRQLLLWRTTSFLLIGDRKQICSDYTNCWVLESLSSLLRGEKVKVDTATIVTCLNAIYCKQNVKFVSQIFTFTESLFSYSQFDKDVLRKLLEYCTDCLSLQQAKESEMEDGVYRPLNPYALAPRTQADVIGSCLLNVISSQDRNFDEIWAALTIIPHYTPTCKEASQQVLETVLSRLCQQLLTNESASCSQVAYTACQCLKSLLWVTSDGGKSCPVPVFDLLEKFPSHEVVLELCSTYLTCPHSNITNLLTTDRFVSIYPVLKDNISSHNSQVRRLTLRILSLFDVSSSSQSDEALDTTELSSVAKESVFTVCLKSEEQHATLQDYREKLRLLRQLDYSLVNHHLPEDGTLDDVPLRYLTSVFYVNFSMLWPETITLIESHAASLDKKVLWDCYRPILQTAAKSCCNHVALDTADTCEESSPLAEIFSTSCDENATTSNDRVDYYNYRHLLWKAMLEFPKKCEQSSKAIVQLFFQFLEKEYYIAEFYDAPTEDISRQNSHVKVDDELEEDQQETKKRSKIVYETFITMLNLFSKFKNPARVSEEQRLHKLYSDLLQHRDIAIQKIVLKCLMTYKKKQLLPYHENLENLLNDATFRNELTQFSIDSENSIVKEEHRPAVVPVLIRILYGRMLHDRKGDQRSGVKE</sequence>
<dbReference type="InterPro" id="IPR052575">
    <property type="entry name" value="SSU_processome_comp_20"/>
</dbReference>
<dbReference type="GO" id="GO:0032040">
    <property type="term" value="C:small-subunit processome"/>
    <property type="evidence" value="ECO:0007669"/>
    <property type="project" value="TreeGrafter"/>
</dbReference>
<evidence type="ECO:0000313" key="3">
    <source>
        <dbReference type="Proteomes" id="UP000593567"/>
    </source>
</evidence>
<proteinExistence type="predicted"/>
<keyword evidence="3" id="KW-1185">Reference proteome</keyword>
<dbReference type="InterPro" id="IPR011430">
    <property type="entry name" value="UTP20_N"/>
</dbReference>
<dbReference type="Gene3D" id="1.25.10.10">
    <property type="entry name" value="Leucine-rich Repeat Variant"/>
    <property type="match status" value="1"/>
</dbReference>
<dbReference type="OrthoDB" id="360653at2759"/>
<comment type="caution">
    <text evidence="2">The sequence shown here is derived from an EMBL/GenBank/DDBJ whole genome shotgun (WGS) entry which is preliminary data.</text>
</comment>
<evidence type="ECO:0000259" key="1">
    <source>
        <dbReference type="Pfam" id="PF07539"/>
    </source>
</evidence>
<dbReference type="EMBL" id="VXIV02001458">
    <property type="protein sequence ID" value="KAF6033066.1"/>
    <property type="molecule type" value="Genomic_DNA"/>
</dbReference>
<dbReference type="InterPro" id="IPR011989">
    <property type="entry name" value="ARM-like"/>
</dbReference>
<dbReference type="InterPro" id="IPR016024">
    <property type="entry name" value="ARM-type_fold"/>
</dbReference>
<name>A0A7J7K668_BUGNE</name>
<dbReference type="PANTHER" id="PTHR17695">
    <property type="entry name" value="SMALL SUBUNIT PROCESSOME COMPONENT 20 HOMOLOG"/>
    <property type="match status" value="1"/>
</dbReference>
<feature type="domain" description="U3 small nucleolar RNA-associated protein 20 N-terminal" evidence="1">
    <location>
        <begin position="870"/>
        <end position="985"/>
    </location>
</feature>
<protein>
    <submittedName>
        <fullName evidence="2">UTP20</fullName>
    </submittedName>
</protein>
<gene>
    <name evidence="2" type="ORF">EB796_008647</name>
</gene>
<organism evidence="2 3">
    <name type="scientific">Bugula neritina</name>
    <name type="common">Brown bryozoan</name>
    <name type="synonym">Sertularia neritina</name>
    <dbReference type="NCBI Taxonomy" id="10212"/>
    <lineage>
        <taxon>Eukaryota</taxon>
        <taxon>Metazoa</taxon>
        <taxon>Spiralia</taxon>
        <taxon>Lophotrochozoa</taxon>
        <taxon>Bryozoa</taxon>
        <taxon>Gymnolaemata</taxon>
        <taxon>Cheilostomatida</taxon>
        <taxon>Flustrina</taxon>
        <taxon>Buguloidea</taxon>
        <taxon>Bugulidae</taxon>
        <taxon>Bugula</taxon>
    </lineage>
</organism>
<dbReference type="SUPFAM" id="SSF48371">
    <property type="entry name" value="ARM repeat"/>
    <property type="match status" value="1"/>
</dbReference>